<dbReference type="RefSeq" id="WP_191722697.1">
    <property type="nucleotide sequence ID" value="NZ_JACSQK010000003.1"/>
</dbReference>
<name>A0ABR8SA02_9BURK</name>
<protein>
    <submittedName>
        <fullName evidence="2">M48 family metallopeptidase</fullName>
    </submittedName>
</protein>
<dbReference type="Pfam" id="PF01863">
    <property type="entry name" value="YgjP-like"/>
    <property type="match status" value="1"/>
</dbReference>
<evidence type="ECO:0000313" key="3">
    <source>
        <dbReference type="Proteomes" id="UP000634919"/>
    </source>
</evidence>
<reference evidence="2 3" key="1">
    <citation type="submission" date="2020-08" db="EMBL/GenBank/DDBJ databases">
        <title>A Genomic Blueprint of the Chicken Gut Microbiome.</title>
        <authorList>
            <person name="Gilroy R."/>
            <person name="Ravi A."/>
            <person name="Getino M."/>
            <person name="Pursley I."/>
            <person name="Horton D.L."/>
            <person name="Alikhan N.-F."/>
            <person name="Baker D."/>
            <person name="Gharbi K."/>
            <person name="Hall N."/>
            <person name="Watson M."/>
            <person name="Adriaenssens E.M."/>
            <person name="Foster-Nyarko E."/>
            <person name="Jarju S."/>
            <person name="Secka A."/>
            <person name="Antonio M."/>
            <person name="Oren A."/>
            <person name="Chaudhuri R."/>
            <person name="La Ragione R.M."/>
            <person name="Hildebrand F."/>
            <person name="Pallen M.J."/>
        </authorList>
    </citation>
    <scope>NUCLEOTIDE SEQUENCE [LARGE SCALE GENOMIC DNA]</scope>
    <source>
        <strain evidence="2 3">Sa2CVA6</strain>
    </source>
</reference>
<dbReference type="PANTHER" id="PTHR30399">
    <property type="entry name" value="UNCHARACTERIZED PROTEIN YGJP"/>
    <property type="match status" value="1"/>
</dbReference>
<proteinExistence type="predicted"/>
<keyword evidence="3" id="KW-1185">Reference proteome</keyword>
<comment type="caution">
    <text evidence="2">The sequence shown here is derived from an EMBL/GenBank/DDBJ whole genome shotgun (WGS) entry which is preliminary data.</text>
</comment>
<dbReference type="InterPro" id="IPR002725">
    <property type="entry name" value="YgjP-like_metallopeptidase"/>
</dbReference>
<dbReference type="Proteomes" id="UP000634919">
    <property type="component" value="Unassembled WGS sequence"/>
</dbReference>
<evidence type="ECO:0000259" key="1">
    <source>
        <dbReference type="Pfam" id="PF01863"/>
    </source>
</evidence>
<organism evidence="2 3">
    <name type="scientific">Comamonas avium</name>
    <dbReference type="NCBI Taxonomy" id="2762231"/>
    <lineage>
        <taxon>Bacteria</taxon>
        <taxon>Pseudomonadati</taxon>
        <taxon>Pseudomonadota</taxon>
        <taxon>Betaproteobacteria</taxon>
        <taxon>Burkholderiales</taxon>
        <taxon>Comamonadaceae</taxon>
        <taxon>Comamonas</taxon>
    </lineage>
</organism>
<dbReference type="CDD" id="cd07344">
    <property type="entry name" value="M48_yhfN_like"/>
    <property type="match status" value="1"/>
</dbReference>
<dbReference type="PANTHER" id="PTHR30399:SF1">
    <property type="entry name" value="UTP PYROPHOSPHATASE"/>
    <property type="match status" value="1"/>
</dbReference>
<feature type="domain" description="YgjP-like metallopeptidase" evidence="1">
    <location>
        <begin position="34"/>
        <end position="245"/>
    </location>
</feature>
<dbReference type="Gene3D" id="3.30.2010.10">
    <property type="entry name" value="Metalloproteases ('zincins'), catalytic domain"/>
    <property type="match status" value="1"/>
</dbReference>
<accession>A0ABR8SA02</accession>
<evidence type="ECO:0000313" key="2">
    <source>
        <dbReference type="EMBL" id="MBD7960302.1"/>
    </source>
</evidence>
<dbReference type="EMBL" id="JACSQK010000003">
    <property type="protein sequence ID" value="MBD7960302.1"/>
    <property type="molecule type" value="Genomic_DNA"/>
</dbReference>
<sequence>MNAPVLAYAHPQATHTAPLGHASVAYLLVRSSRRSIGLEVGDSGLTVRAPLRVSMANIESVLQGKAQWVLSKLDERHTRTQLTPRIEWQHGALLPYLGGTLQLSLHPAAPRGGELLAVGEYRWVLHLALPVDAPAASIRALVNAWWLRHARTLFTERLQRFAPAVGVQWQSLRLSNARTRWGSAKEDGSIMLNWRLLHFRMPVLDYVVVHELAHLRVMDHSPRFWTVVGATCPDYARLRAELRQHPAPDWVL</sequence>
<gene>
    <name evidence="2" type="ORF">H9646_07380</name>
</gene>
<dbReference type="InterPro" id="IPR053136">
    <property type="entry name" value="UTP_pyrophosphatase-like"/>
</dbReference>